<dbReference type="EMBL" id="JAKWBI020000011">
    <property type="protein sequence ID" value="KAJ2906652.1"/>
    <property type="molecule type" value="Genomic_DNA"/>
</dbReference>
<sequence length="240" mass="27291">MGRDLQKRKRRSSRPVIRQPNKTKLRNPLGNSTIAKNWNKNETMTQNYRRLGLMARLKAPTGGTEKFRSEEGTATAAKSSKKKAPFEIISTEKSVITEAVVERDENGNIISVKSVGGKKRRNASNPLDDPLNDLDTDSEADAMEEDDEEWGGIKDEDEESTEVVKKLEEEASQVAPPKPRGQSSREQEWIERLVEKHGNNTAAMVRDRRLNPMQQTQSDIVRRLKKWKINNRMIRPGVDV</sequence>
<dbReference type="Pfam" id="PF09420">
    <property type="entry name" value="Nop16"/>
    <property type="match status" value="1"/>
</dbReference>
<evidence type="ECO:0000256" key="2">
    <source>
        <dbReference type="ARBA" id="ARBA00004604"/>
    </source>
</evidence>
<dbReference type="PANTHER" id="PTHR13243">
    <property type="entry name" value="HSPC111 PROTEIN-RELATED"/>
    <property type="match status" value="1"/>
</dbReference>
<feature type="compositionally biased region" description="Basic residues" evidence="8">
    <location>
        <begin position="1"/>
        <end position="13"/>
    </location>
</feature>
<dbReference type="AlphaFoldDB" id="A0AAD5WXM9"/>
<organism evidence="9 10">
    <name type="scientific">Zalerion maritima</name>
    <dbReference type="NCBI Taxonomy" id="339359"/>
    <lineage>
        <taxon>Eukaryota</taxon>
        <taxon>Fungi</taxon>
        <taxon>Dikarya</taxon>
        <taxon>Ascomycota</taxon>
        <taxon>Pezizomycotina</taxon>
        <taxon>Sordariomycetes</taxon>
        <taxon>Lulworthiomycetidae</taxon>
        <taxon>Lulworthiales</taxon>
        <taxon>Lulworthiaceae</taxon>
        <taxon>Zalerion</taxon>
    </lineage>
</organism>
<protein>
    <recommendedName>
        <fullName evidence="5">Nucleolar protein 16</fullName>
    </recommendedName>
</protein>
<dbReference type="PANTHER" id="PTHR13243:SF1">
    <property type="entry name" value="NUCLEOLAR PROTEIN 16"/>
    <property type="match status" value="1"/>
</dbReference>
<proteinExistence type="inferred from homology"/>
<evidence type="ECO:0000313" key="10">
    <source>
        <dbReference type="Proteomes" id="UP001201980"/>
    </source>
</evidence>
<dbReference type="Proteomes" id="UP001201980">
    <property type="component" value="Unassembled WGS sequence"/>
</dbReference>
<comment type="similarity">
    <text evidence="3">Belongs to the NOP16 family.</text>
</comment>
<keyword evidence="7" id="KW-0687">Ribonucleoprotein</keyword>
<evidence type="ECO:0000256" key="5">
    <source>
        <dbReference type="ARBA" id="ARBA00015522"/>
    </source>
</evidence>
<evidence type="ECO:0000256" key="3">
    <source>
        <dbReference type="ARBA" id="ARBA00008479"/>
    </source>
</evidence>
<comment type="function">
    <text evidence="1">Involved in the biogenesis of the 60S ribosomal subunit.</text>
</comment>
<evidence type="ECO:0000256" key="4">
    <source>
        <dbReference type="ARBA" id="ARBA00011187"/>
    </source>
</evidence>
<feature type="compositionally biased region" description="Acidic residues" evidence="8">
    <location>
        <begin position="130"/>
        <end position="161"/>
    </location>
</feature>
<keyword evidence="10" id="KW-1185">Reference proteome</keyword>
<dbReference type="GO" id="GO:0005730">
    <property type="term" value="C:nucleolus"/>
    <property type="evidence" value="ECO:0007669"/>
    <property type="project" value="UniProtKB-SubCell"/>
</dbReference>
<comment type="subcellular location">
    <subcellularLocation>
        <location evidence="2">Nucleus</location>
        <location evidence="2">Nucleolus</location>
    </subcellularLocation>
</comment>
<dbReference type="InterPro" id="IPR019002">
    <property type="entry name" value="Ribosome_biogenesis_Nop16"/>
</dbReference>
<keyword evidence="6" id="KW-0539">Nucleus</keyword>
<feature type="region of interest" description="Disordered" evidence="8">
    <location>
        <begin position="1"/>
        <end position="35"/>
    </location>
</feature>
<dbReference type="GO" id="GO:1990904">
    <property type="term" value="C:ribonucleoprotein complex"/>
    <property type="evidence" value="ECO:0007669"/>
    <property type="project" value="UniProtKB-KW"/>
</dbReference>
<feature type="region of interest" description="Disordered" evidence="8">
    <location>
        <begin position="59"/>
        <end position="82"/>
    </location>
</feature>
<feature type="region of interest" description="Disordered" evidence="8">
    <location>
        <begin position="116"/>
        <end position="186"/>
    </location>
</feature>
<accession>A0AAD5WXM9</accession>
<comment type="subunit">
    <text evidence="4">Component of the pre-66S ribosomal particle.</text>
</comment>
<evidence type="ECO:0000256" key="8">
    <source>
        <dbReference type="SAM" id="MobiDB-lite"/>
    </source>
</evidence>
<name>A0AAD5WXM9_9PEZI</name>
<gene>
    <name evidence="9" type="ORF">MKZ38_000907</name>
</gene>
<evidence type="ECO:0000313" key="9">
    <source>
        <dbReference type="EMBL" id="KAJ2906652.1"/>
    </source>
</evidence>
<evidence type="ECO:0000256" key="7">
    <source>
        <dbReference type="ARBA" id="ARBA00023274"/>
    </source>
</evidence>
<comment type="caution">
    <text evidence="9">The sequence shown here is derived from an EMBL/GenBank/DDBJ whole genome shotgun (WGS) entry which is preliminary data.</text>
</comment>
<evidence type="ECO:0000256" key="1">
    <source>
        <dbReference type="ARBA" id="ARBA00002889"/>
    </source>
</evidence>
<reference evidence="9" key="1">
    <citation type="submission" date="2022-07" db="EMBL/GenBank/DDBJ databases">
        <title>Draft genome sequence of Zalerion maritima ATCC 34329, a (micro)plastics degrading marine fungus.</title>
        <authorList>
            <person name="Paco A."/>
            <person name="Goncalves M.F.M."/>
            <person name="Rocha-Santos T.A.P."/>
            <person name="Alves A."/>
        </authorList>
    </citation>
    <scope>NUCLEOTIDE SEQUENCE</scope>
    <source>
        <strain evidence="9">ATCC 34329</strain>
    </source>
</reference>
<dbReference type="GO" id="GO:0042273">
    <property type="term" value="P:ribosomal large subunit biogenesis"/>
    <property type="evidence" value="ECO:0007669"/>
    <property type="project" value="TreeGrafter"/>
</dbReference>
<evidence type="ECO:0000256" key="6">
    <source>
        <dbReference type="ARBA" id="ARBA00023242"/>
    </source>
</evidence>